<evidence type="ECO:0000256" key="2">
    <source>
        <dbReference type="ARBA" id="ARBA00022729"/>
    </source>
</evidence>
<dbReference type="Gene3D" id="1.20.1420.20">
    <property type="entry name" value="M75 peptidase, HXXE motif"/>
    <property type="match status" value="1"/>
</dbReference>
<dbReference type="InterPro" id="IPR034984">
    <property type="entry name" value="Imelysin-like_IPPA"/>
</dbReference>
<accession>A0A8J7M676</accession>
<dbReference type="InterPro" id="IPR018976">
    <property type="entry name" value="Imelysin-like"/>
</dbReference>
<dbReference type="Pfam" id="PF09375">
    <property type="entry name" value="Peptidase_M75"/>
    <property type="match status" value="1"/>
</dbReference>
<organism evidence="5 6">
    <name type="scientific">Thermohalobaculum xanthum</name>
    <dbReference type="NCBI Taxonomy" id="2753746"/>
    <lineage>
        <taxon>Bacteria</taxon>
        <taxon>Pseudomonadati</taxon>
        <taxon>Pseudomonadota</taxon>
        <taxon>Alphaproteobacteria</taxon>
        <taxon>Rhodobacterales</taxon>
        <taxon>Paracoccaceae</taxon>
        <taxon>Thermohalobaculum</taxon>
    </lineage>
</organism>
<feature type="chain" id="PRO_5035167206" evidence="3">
    <location>
        <begin position="20"/>
        <end position="345"/>
    </location>
</feature>
<dbReference type="RefSeq" id="WP_200607122.1">
    <property type="nucleotide sequence ID" value="NZ_JAEHHL010000001.1"/>
</dbReference>
<dbReference type="AlphaFoldDB" id="A0A8J7M676"/>
<reference evidence="5" key="1">
    <citation type="submission" date="2020-12" db="EMBL/GenBank/DDBJ databases">
        <title>Bacterial taxonomy.</title>
        <authorList>
            <person name="Pan X."/>
        </authorList>
    </citation>
    <scope>NUCLEOTIDE SEQUENCE</scope>
    <source>
        <strain evidence="5">M0105</strain>
    </source>
</reference>
<evidence type="ECO:0000313" key="5">
    <source>
        <dbReference type="EMBL" id="MBK0398244.1"/>
    </source>
</evidence>
<comment type="subcellular location">
    <subcellularLocation>
        <location evidence="1">Cell envelope</location>
    </subcellularLocation>
</comment>
<comment type="caution">
    <text evidence="5">The sequence shown here is derived from an EMBL/GenBank/DDBJ whole genome shotgun (WGS) entry which is preliminary data.</text>
</comment>
<dbReference type="EMBL" id="JAEHHL010000001">
    <property type="protein sequence ID" value="MBK0398244.1"/>
    <property type="molecule type" value="Genomic_DNA"/>
</dbReference>
<dbReference type="InterPro" id="IPR038352">
    <property type="entry name" value="Imelysin_sf"/>
</dbReference>
<keyword evidence="2 3" id="KW-0732">Signal</keyword>
<gene>
    <name evidence="5" type="ORF">H0I76_03500</name>
</gene>
<keyword evidence="6" id="KW-1185">Reference proteome</keyword>
<dbReference type="Proteomes" id="UP000655420">
    <property type="component" value="Unassembled WGS sequence"/>
</dbReference>
<protein>
    <submittedName>
        <fullName evidence="5">Imelysin family protein</fullName>
    </submittedName>
</protein>
<feature type="domain" description="Imelysin-like" evidence="4">
    <location>
        <begin position="36"/>
        <end position="322"/>
    </location>
</feature>
<evidence type="ECO:0000256" key="1">
    <source>
        <dbReference type="ARBA" id="ARBA00004196"/>
    </source>
</evidence>
<feature type="signal peptide" evidence="3">
    <location>
        <begin position="1"/>
        <end position="19"/>
    </location>
</feature>
<proteinExistence type="predicted"/>
<dbReference type="GO" id="GO:0030313">
    <property type="term" value="C:cell envelope"/>
    <property type="evidence" value="ECO:0007669"/>
    <property type="project" value="UniProtKB-SubCell"/>
</dbReference>
<dbReference type="CDD" id="cd14659">
    <property type="entry name" value="Imelysin-like_IPPA"/>
    <property type="match status" value="1"/>
</dbReference>
<name>A0A8J7M676_9RHOB</name>
<evidence type="ECO:0000256" key="3">
    <source>
        <dbReference type="SAM" id="SignalP"/>
    </source>
</evidence>
<evidence type="ECO:0000313" key="6">
    <source>
        <dbReference type="Proteomes" id="UP000655420"/>
    </source>
</evidence>
<evidence type="ECO:0000259" key="4">
    <source>
        <dbReference type="Pfam" id="PF09375"/>
    </source>
</evidence>
<sequence>MLRLILAAALALLAPSARAETDHRAVATRILEAVILPGSDAFADAAARLADAAAAECAEVDAAVLRERFHLAWDAWMAIQHFRFGPLQEGDRAFAIAFWPDERGATGRTVARVLKAQDPAVDDPAAFAELPVSTRGFFALERLLWDDTGSAAPIDDYQCRYVAAGAADLSRLGAEIAARWRDPWAETVTTAGEPGNVTFLAASEVTQRLLAVMLAALAETRKDRIATPLGSFDRPRPRLAEAWRSGRSLRQIRLLLEAVEATVRRGFMPELSPARAEALDAAFRDVFARLATAEEAAPLSEAVAGQGRIRVEALGQAVARLEVAVRDGLGPDLGITQGFNAADGD</sequence>